<reference evidence="3" key="1">
    <citation type="submission" date="2016-12" db="EMBL/GenBank/DDBJ databases">
        <title>Draft genome sequence of Roseomonas mucosa strain AU37, isolated from a peripheral intravenous catheter.</title>
        <authorList>
            <person name="Choudhury M.A."/>
            <person name="Sidjabat H.E."/>
            <person name="Wailan A.M."/>
            <person name="Zhang L."/>
            <person name="Marsh N.M."/>
            <person name="Rickard C.M."/>
            <person name="Davies M."/>
            <person name="Mcmillan D.J."/>
        </authorList>
    </citation>
    <scope>NUCLEOTIDE SEQUENCE [LARGE SCALE GENOMIC DNA]</scope>
    <source>
        <strain evidence="3">AU37</strain>
    </source>
</reference>
<name>A0A1S8D389_9PROT</name>
<proteinExistence type="inferred from homology"/>
<dbReference type="CDD" id="cd05233">
    <property type="entry name" value="SDR_c"/>
    <property type="match status" value="1"/>
</dbReference>
<comment type="similarity">
    <text evidence="1">Belongs to the short-chain dehydrogenases/reductases (SDR) family.</text>
</comment>
<gene>
    <name evidence="3" type="ORF">APZ41_013135</name>
</gene>
<accession>A0A1S8D389</accession>
<keyword evidence="2" id="KW-0560">Oxidoreductase</keyword>
<dbReference type="InterPro" id="IPR036291">
    <property type="entry name" value="NAD(P)-bd_dom_sf"/>
</dbReference>
<dbReference type="STRING" id="207340.APZ41_013135"/>
<dbReference type="PANTHER" id="PTHR42760">
    <property type="entry name" value="SHORT-CHAIN DEHYDROGENASES/REDUCTASES FAMILY MEMBER"/>
    <property type="match status" value="1"/>
</dbReference>
<evidence type="ECO:0000313" key="4">
    <source>
        <dbReference type="Proteomes" id="UP000054844"/>
    </source>
</evidence>
<dbReference type="FunFam" id="3.40.50.720:FF:000084">
    <property type="entry name" value="Short-chain dehydrogenase reductase"/>
    <property type="match status" value="1"/>
</dbReference>
<dbReference type="PANTHER" id="PTHR42760:SF133">
    <property type="entry name" value="3-OXOACYL-[ACYL-CARRIER-PROTEIN] REDUCTASE"/>
    <property type="match status" value="1"/>
</dbReference>
<evidence type="ECO:0000256" key="2">
    <source>
        <dbReference type="ARBA" id="ARBA00023002"/>
    </source>
</evidence>
<organism evidence="3 4">
    <name type="scientific">Roseomonas mucosa</name>
    <dbReference type="NCBI Taxonomy" id="207340"/>
    <lineage>
        <taxon>Bacteria</taxon>
        <taxon>Pseudomonadati</taxon>
        <taxon>Pseudomonadota</taxon>
        <taxon>Alphaproteobacteria</taxon>
        <taxon>Acetobacterales</taxon>
        <taxon>Roseomonadaceae</taxon>
        <taxon>Roseomonas</taxon>
    </lineage>
</organism>
<evidence type="ECO:0000313" key="3">
    <source>
        <dbReference type="EMBL" id="ONH82701.1"/>
    </source>
</evidence>
<dbReference type="Proteomes" id="UP000054844">
    <property type="component" value="Unassembled WGS sequence"/>
</dbReference>
<evidence type="ECO:0000256" key="1">
    <source>
        <dbReference type="ARBA" id="ARBA00006484"/>
    </source>
</evidence>
<dbReference type="AlphaFoldDB" id="A0A1S8D389"/>
<dbReference type="RefSeq" id="WP_058389324.1">
    <property type="nucleotide sequence ID" value="NZ_LLWF02000044.1"/>
</dbReference>
<sequence>MSGLFDLAGRRVLVTGANGGLGEALCATLDGLGAAILASDRATPETALYAAFHAADLARPGEVEELARAARAFGVTDLVLNAGVEGPRGPLTEADAAGITHAFQVNLFAALGLVQRLVPGIAEAGGGSVVLMASIAALRGNGTIGIYGLTKAALTQLARTVAVEWGPKGIRANAVCPGLIDTPLAAGLKLDAAFMARRMGITPLRRMGRPEEIAGTVAWLISPAGGFVTGQAIVVDGGTLISDGS</sequence>
<dbReference type="OrthoDB" id="9789398at2"/>
<keyword evidence="4" id="KW-1185">Reference proteome</keyword>
<dbReference type="PRINTS" id="PR00081">
    <property type="entry name" value="GDHRDH"/>
</dbReference>
<dbReference type="Pfam" id="PF13561">
    <property type="entry name" value="adh_short_C2"/>
    <property type="match status" value="1"/>
</dbReference>
<comment type="caution">
    <text evidence="3">The sequence shown here is derived from an EMBL/GenBank/DDBJ whole genome shotgun (WGS) entry which is preliminary data.</text>
</comment>
<dbReference type="EMBL" id="LLWF02000044">
    <property type="protein sequence ID" value="ONH82701.1"/>
    <property type="molecule type" value="Genomic_DNA"/>
</dbReference>
<dbReference type="SUPFAM" id="SSF51735">
    <property type="entry name" value="NAD(P)-binding Rossmann-fold domains"/>
    <property type="match status" value="1"/>
</dbReference>
<dbReference type="InterPro" id="IPR002347">
    <property type="entry name" value="SDR_fam"/>
</dbReference>
<dbReference type="GO" id="GO:0016616">
    <property type="term" value="F:oxidoreductase activity, acting on the CH-OH group of donors, NAD or NADP as acceptor"/>
    <property type="evidence" value="ECO:0007669"/>
    <property type="project" value="TreeGrafter"/>
</dbReference>
<dbReference type="Gene3D" id="3.40.50.720">
    <property type="entry name" value="NAD(P)-binding Rossmann-like Domain"/>
    <property type="match status" value="1"/>
</dbReference>
<protein>
    <submittedName>
        <fullName evidence="3">Uncharacterized protein</fullName>
    </submittedName>
</protein>